<dbReference type="AlphaFoldDB" id="A0ABD5P7P7"/>
<evidence type="ECO:0000313" key="3">
    <source>
        <dbReference type="Proteomes" id="UP001595921"/>
    </source>
</evidence>
<dbReference type="Proteomes" id="UP001595921">
    <property type="component" value="Unassembled WGS sequence"/>
</dbReference>
<proteinExistence type="predicted"/>
<dbReference type="EMBL" id="JBHSDS010000003">
    <property type="protein sequence ID" value="MFC4356921.1"/>
    <property type="molecule type" value="Genomic_DNA"/>
</dbReference>
<comment type="caution">
    <text evidence="2">The sequence shown here is derived from an EMBL/GenBank/DDBJ whole genome shotgun (WGS) entry which is preliminary data.</text>
</comment>
<feature type="compositionally biased region" description="Polar residues" evidence="1">
    <location>
        <begin position="42"/>
        <end position="51"/>
    </location>
</feature>
<dbReference type="Pfam" id="PF24333">
    <property type="entry name" value="DUF7501"/>
    <property type="match status" value="1"/>
</dbReference>
<feature type="region of interest" description="Disordered" evidence="1">
    <location>
        <begin position="39"/>
        <end position="63"/>
    </location>
</feature>
<dbReference type="InterPro" id="IPR055924">
    <property type="entry name" value="DUF7501"/>
</dbReference>
<evidence type="ECO:0008006" key="4">
    <source>
        <dbReference type="Google" id="ProtNLM"/>
    </source>
</evidence>
<keyword evidence="3" id="KW-1185">Reference proteome</keyword>
<reference evidence="2 3" key="1">
    <citation type="journal article" date="2019" name="Int. J. Syst. Evol. Microbiol.">
        <title>The Global Catalogue of Microorganisms (GCM) 10K type strain sequencing project: providing services to taxonomists for standard genome sequencing and annotation.</title>
        <authorList>
            <consortium name="The Broad Institute Genomics Platform"/>
            <consortium name="The Broad Institute Genome Sequencing Center for Infectious Disease"/>
            <person name="Wu L."/>
            <person name="Ma J."/>
        </authorList>
    </citation>
    <scope>NUCLEOTIDE SEQUENCE [LARGE SCALE GENOMIC DNA]</scope>
    <source>
        <strain evidence="2 3">CGMCC 1.12553</strain>
    </source>
</reference>
<protein>
    <recommendedName>
        <fullName evidence="4">Small CPxCG-related zinc finger protein</fullName>
    </recommendedName>
</protein>
<gene>
    <name evidence="2" type="ORF">ACFO0N_03045</name>
</gene>
<evidence type="ECO:0000256" key="1">
    <source>
        <dbReference type="SAM" id="MobiDB-lite"/>
    </source>
</evidence>
<name>A0ABD5P7P7_9EURY</name>
<accession>A0ABD5P7P7</accession>
<organism evidence="2 3">
    <name type="scientific">Halobium salinum</name>
    <dbReference type="NCBI Taxonomy" id="1364940"/>
    <lineage>
        <taxon>Archaea</taxon>
        <taxon>Methanobacteriati</taxon>
        <taxon>Methanobacteriota</taxon>
        <taxon>Stenosarchaea group</taxon>
        <taxon>Halobacteria</taxon>
        <taxon>Halobacteriales</taxon>
        <taxon>Haloferacaceae</taxon>
        <taxon>Halobium</taxon>
    </lineage>
</organism>
<dbReference type="RefSeq" id="WP_267621913.1">
    <property type="nucleotide sequence ID" value="NZ_JAODIW010000006.1"/>
</dbReference>
<sequence>MSVETTTSRPQWTDTEQCPFCGDQLTDAGAGFIDHIDEEPTCESSFESWRTQVAGDMDGEWSG</sequence>
<evidence type="ECO:0000313" key="2">
    <source>
        <dbReference type="EMBL" id="MFC4356921.1"/>
    </source>
</evidence>